<dbReference type="InterPro" id="IPR052996">
    <property type="entry name" value="Carb_Metab_Mutarotase"/>
</dbReference>
<dbReference type="InterPro" id="IPR008000">
    <property type="entry name" value="Rham/fucose_mutarotase"/>
</dbReference>
<evidence type="ECO:0000313" key="1">
    <source>
        <dbReference type="EMBL" id="KEQ29210.1"/>
    </source>
</evidence>
<organism evidence="1 2">
    <name type="scientific">Pedobacter antarcticus 4BY</name>
    <dbReference type="NCBI Taxonomy" id="1358423"/>
    <lineage>
        <taxon>Bacteria</taxon>
        <taxon>Pseudomonadati</taxon>
        <taxon>Bacteroidota</taxon>
        <taxon>Sphingobacteriia</taxon>
        <taxon>Sphingobacteriales</taxon>
        <taxon>Sphingobacteriaceae</taxon>
        <taxon>Pedobacter</taxon>
    </lineage>
</organism>
<protein>
    <recommendedName>
        <fullName evidence="3">L-fucose mutarotase</fullName>
    </recommendedName>
</protein>
<dbReference type="eggNOG" id="COG3254">
    <property type="taxonomic scope" value="Bacteria"/>
</dbReference>
<comment type="caution">
    <text evidence="1">The sequence shown here is derived from an EMBL/GenBank/DDBJ whole genome shotgun (WGS) entry which is preliminary data.</text>
</comment>
<dbReference type="Gene3D" id="3.30.70.100">
    <property type="match status" value="1"/>
</dbReference>
<accession>A0A081PET7</accession>
<dbReference type="PANTHER" id="PTHR43239">
    <property type="entry name" value="UPF0734 PROTEIN DDB_G0273871/DDB_G0273177"/>
    <property type="match status" value="1"/>
</dbReference>
<dbReference type="SUPFAM" id="SSF54909">
    <property type="entry name" value="Dimeric alpha+beta barrel"/>
    <property type="match status" value="1"/>
</dbReference>
<dbReference type="AlphaFoldDB" id="A0A081PET7"/>
<dbReference type="Pfam" id="PF05336">
    <property type="entry name" value="rhaM"/>
    <property type="match status" value="1"/>
</dbReference>
<gene>
    <name evidence="1" type="ORF">N180_17570</name>
</gene>
<dbReference type="Proteomes" id="UP000028007">
    <property type="component" value="Unassembled WGS sequence"/>
</dbReference>
<evidence type="ECO:0000313" key="2">
    <source>
        <dbReference type="Proteomes" id="UP000028007"/>
    </source>
</evidence>
<dbReference type="RefSeq" id="WP_037442525.1">
    <property type="nucleotide sequence ID" value="NZ_JNFF01000080.1"/>
</dbReference>
<dbReference type="InterPro" id="IPR011008">
    <property type="entry name" value="Dimeric_a/b-barrel"/>
</dbReference>
<name>A0A081PET7_9SPHI</name>
<dbReference type="PANTHER" id="PTHR43239:SF1">
    <property type="entry name" value="UPF0734 PROTEIN DDB_G0273871_DDB_G0273177"/>
    <property type="match status" value="1"/>
</dbReference>
<evidence type="ECO:0008006" key="3">
    <source>
        <dbReference type="Google" id="ProtNLM"/>
    </source>
</evidence>
<dbReference type="GO" id="GO:0016857">
    <property type="term" value="F:racemase and epimerase activity, acting on carbohydrates and derivatives"/>
    <property type="evidence" value="ECO:0007669"/>
    <property type="project" value="InterPro"/>
</dbReference>
<dbReference type="OrthoDB" id="1430580at2"/>
<reference evidence="1 2" key="1">
    <citation type="journal article" date="1992" name="Int. J. Syst. Bacteriol.">
        <title>Sphingobacterium antarcticus sp. nov. a Psychrotrophic Bacterium from the Soils of Schirmacher Oasis, Antarctica.</title>
        <authorList>
            <person name="Shivaji S."/>
            <person name="Ray M.K."/>
            <person name="Rao N.S."/>
            <person name="Saiserr L."/>
            <person name="Jagannadham M.V."/>
            <person name="Kumar G.S."/>
            <person name="Reddy G."/>
            <person name="Bhargava P.M."/>
        </authorList>
    </citation>
    <scope>NUCLEOTIDE SEQUENCE [LARGE SCALE GENOMIC DNA]</scope>
    <source>
        <strain evidence="1 2">4BY</strain>
    </source>
</reference>
<keyword evidence="2" id="KW-1185">Reference proteome</keyword>
<sequence>MNRFCLALDLIDDPDLISAYEQMHRQVWPEIKASILSSGILSMEIYRVTNRLVMIIEAHADFSFEKKAKMDEGNSKVQEWEELMWKYQQALPIARPGEKWILMDRIFELHTL</sequence>
<dbReference type="EMBL" id="JNFF01000080">
    <property type="protein sequence ID" value="KEQ29210.1"/>
    <property type="molecule type" value="Genomic_DNA"/>
</dbReference>
<proteinExistence type="predicted"/>